<organism evidence="2">
    <name type="scientific">Stichopus japonicus</name>
    <name type="common">Sea cucumber</name>
    <dbReference type="NCBI Taxonomy" id="307972"/>
    <lineage>
        <taxon>Eukaryota</taxon>
        <taxon>Metazoa</taxon>
        <taxon>Echinodermata</taxon>
        <taxon>Eleutherozoa</taxon>
        <taxon>Echinozoa</taxon>
        <taxon>Holothuroidea</taxon>
        <taxon>Aspidochirotacea</taxon>
        <taxon>Aspidochirotida</taxon>
        <taxon>Stichopodidae</taxon>
        <taxon>Apostichopus</taxon>
    </lineage>
</organism>
<reference evidence="2" key="1">
    <citation type="submission" date="2017-06" db="EMBL/GenBank/DDBJ databases">
        <title>Neuropeptide precursors identification based on transcriptomic and neuropeptidomic analysis of circumoral nerve ring in sea cucumber.</title>
        <authorList>
            <person name="Chen M.Y."/>
            <person name="Hou Y.Y."/>
            <person name="Elphick M.R."/>
        </authorList>
    </citation>
    <scope>NUCLEOTIDE SEQUENCE</scope>
    <source>
        <tissue evidence="2">Circumoral nerve ring</tissue>
    </source>
</reference>
<feature type="chain" id="PRO_5036059548" evidence="1">
    <location>
        <begin position="20"/>
        <end position="120"/>
    </location>
</feature>
<name>A0A2Z4C1B2_STIJA</name>
<accession>A0A2Z4C1B2</accession>
<keyword evidence="1" id="KW-0732">Signal</keyword>
<dbReference type="GO" id="GO:0007218">
    <property type="term" value="P:neuropeptide signaling pathway"/>
    <property type="evidence" value="ECO:0007669"/>
    <property type="project" value="UniProtKB-KW"/>
</dbReference>
<protein>
    <submittedName>
        <fullName evidence="3">Neuropeptide 11-like</fullName>
    </submittedName>
    <submittedName>
        <fullName evidence="2">Np11</fullName>
    </submittedName>
</protein>
<feature type="signal peptide" evidence="1">
    <location>
        <begin position="1"/>
        <end position="19"/>
    </location>
</feature>
<evidence type="ECO:0000313" key="2">
    <source>
        <dbReference type="EMBL" id="AWU78787.1"/>
    </source>
</evidence>
<evidence type="ECO:0000256" key="1">
    <source>
        <dbReference type="SAM" id="SignalP"/>
    </source>
</evidence>
<dbReference type="AlphaFoldDB" id="A0A2Z4C1B2"/>
<dbReference type="EMBL" id="MH636357">
    <property type="protein sequence ID" value="AXU40280.1"/>
    <property type="molecule type" value="mRNA"/>
</dbReference>
<proteinExistence type="evidence at transcript level"/>
<evidence type="ECO:0000313" key="3">
    <source>
        <dbReference type="EMBL" id="AXU40280.1"/>
    </source>
</evidence>
<keyword evidence="3" id="KW-0527">Neuropeptide</keyword>
<sequence length="120" mass="13375">MRTLIFSCLGLMLLGTIAAEMEYDREDLMNFISSLLQSGTGESAGPAVGDENIDTDGDNELAYPMVKRGKMTQEICRRECSSCSKVMNVLFMSCWRDCQLSSTGRSPHNVWSTCRRFLTG</sequence>
<dbReference type="EMBL" id="MF402003">
    <property type="protein sequence ID" value="AWU78787.1"/>
    <property type="molecule type" value="mRNA"/>
</dbReference>